<dbReference type="EMBL" id="AEUX02000007">
    <property type="protein sequence ID" value="EHI68868.1"/>
    <property type="molecule type" value="Genomic_DNA"/>
</dbReference>
<dbReference type="Proteomes" id="UP000003330">
    <property type="component" value="Unassembled WGS sequence"/>
</dbReference>
<dbReference type="FunFam" id="3.30.1330.40:FF:000001">
    <property type="entry name" value="L-PSP family endoribonuclease"/>
    <property type="match status" value="1"/>
</dbReference>
<name>G5K4Q6_9STRE</name>
<dbReference type="PANTHER" id="PTHR11803:SF39">
    <property type="entry name" value="2-IMINOBUTANOATE_2-IMINOPROPANOATE DEAMINASE"/>
    <property type="match status" value="1"/>
</dbReference>
<dbReference type="SUPFAM" id="SSF55298">
    <property type="entry name" value="YjgF-like"/>
    <property type="match status" value="1"/>
</dbReference>
<comment type="similarity">
    <text evidence="1">Belongs to the RutC family.</text>
</comment>
<comment type="caution">
    <text evidence="2">The sequence shown here is derived from an EMBL/GenBank/DDBJ whole genome shotgun (WGS) entry which is preliminary data.</text>
</comment>
<dbReference type="Gene3D" id="3.30.1330.40">
    <property type="entry name" value="RutC-like"/>
    <property type="match status" value="1"/>
</dbReference>
<organism evidence="2 3">
    <name type="scientific">Streptococcus ictaluri 707-05</name>
    <dbReference type="NCBI Taxonomy" id="764299"/>
    <lineage>
        <taxon>Bacteria</taxon>
        <taxon>Bacillati</taxon>
        <taxon>Bacillota</taxon>
        <taxon>Bacilli</taxon>
        <taxon>Lactobacillales</taxon>
        <taxon>Streptococcaceae</taxon>
        <taxon>Streptococcus</taxon>
    </lineage>
</organism>
<dbReference type="Pfam" id="PF01042">
    <property type="entry name" value="Ribonuc_L-PSP"/>
    <property type="match status" value="1"/>
</dbReference>
<dbReference type="RefSeq" id="WP_008089728.1">
    <property type="nucleotide sequence ID" value="NZ_AEUX02000007.1"/>
</dbReference>
<dbReference type="eggNOG" id="COG0251">
    <property type="taxonomic scope" value="Bacteria"/>
</dbReference>
<keyword evidence="3" id="KW-1185">Reference proteome</keyword>
<accession>G5K4Q6</accession>
<sequence length="120" mass="13346">MSKYPKAIGPYSIYSIQGNVLYTSGQLPVDPETGDLKEGFEAQCRQSFANIAAILEEQKLGLGDVFKLTIYLSDLTYFGQLNQIMSELFEEPYPIRTAYQVAALPKDALIEIEAMASLKN</sequence>
<dbReference type="InterPro" id="IPR035959">
    <property type="entry name" value="RutC-like_sf"/>
</dbReference>
<dbReference type="GO" id="GO:0005829">
    <property type="term" value="C:cytosol"/>
    <property type="evidence" value="ECO:0007669"/>
    <property type="project" value="TreeGrafter"/>
</dbReference>
<gene>
    <name evidence="2" type="ORF">STRIC_1793</name>
</gene>
<protein>
    <submittedName>
        <fullName evidence="2">Endoribonuclease L-PSP</fullName>
    </submittedName>
</protein>
<dbReference type="OrthoDB" id="9803101at2"/>
<dbReference type="InterPro" id="IPR006175">
    <property type="entry name" value="YjgF/YER057c/UK114"/>
</dbReference>
<evidence type="ECO:0000313" key="3">
    <source>
        <dbReference type="Proteomes" id="UP000003330"/>
    </source>
</evidence>
<dbReference type="PANTHER" id="PTHR11803">
    <property type="entry name" value="2-IMINOBUTANOATE/2-IMINOPROPANOATE DEAMINASE RIDA"/>
    <property type="match status" value="1"/>
</dbReference>
<dbReference type="InterPro" id="IPR006056">
    <property type="entry name" value="RidA"/>
</dbReference>
<proteinExistence type="inferred from homology"/>
<reference evidence="2 3" key="1">
    <citation type="journal article" date="2014" name="Int. J. Syst. Evol. Microbiol.">
        <title>Phylogenomics and the dynamic genome evolution of the genus Streptococcus.</title>
        <authorList>
            <consortium name="The Broad Institute Genome Sequencing Platform"/>
            <person name="Richards V.P."/>
            <person name="Palmer S.R."/>
            <person name="Pavinski Bitar P.D."/>
            <person name="Qin X."/>
            <person name="Weinstock G.M."/>
            <person name="Highlander S.K."/>
            <person name="Town C.D."/>
            <person name="Burne R.A."/>
            <person name="Stanhope M.J."/>
        </authorList>
    </citation>
    <scope>NUCLEOTIDE SEQUENCE [LARGE SCALE GENOMIC DNA]</scope>
    <source>
        <strain evidence="2 3">707-05</strain>
    </source>
</reference>
<dbReference type="GO" id="GO:0019239">
    <property type="term" value="F:deaminase activity"/>
    <property type="evidence" value="ECO:0007669"/>
    <property type="project" value="TreeGrafter"/>
</dbReference>
<dbReference type="NCBIfam" id="TIGR00004">
    <property type="entry name" value="Rid family detoxifying hydrolase"/>
    <property type="match status" value="1"/>
</dbReference>
<dbReference type="STRING" id="764299.STRIC_1793"/>
<evidence type="ECO:0000256" key="1">
    <source>
        <dbReference type="ARBA" id="ARBA00010552"/>
    </source>
</evidence>
<dbReference type="AlphaFoldDB" id="G5K4Q6"/>
<evidence type="ECO:0000313" key="2">
    <source>
        <dbReference type="EMBL" id="EHI68868.1"/>
    </source>
</evidence>
<dbReference type="CDD" id="cd00448">
    <property type="entry name" value="YjgF_YER057c_UK114_family"/>
    <property type="match status" value="1"/>
</dbReference>